<proteinExistence type="inferred from homology"/>
<dbReference type="PANTHER" id="PTHR30244">
    <property type="entry name" value="TRANSAMINASE"/>
    <property type="match status" value="1"/>
</dbReference>
<dbReference type="InterPro" id="IPR015424">
    <property type="entry name" value="PyrdxlP-dep_Trfase"/>
</dbReference>
<dbReference type="PANTHER" id="PTHR30244:SF34">
    <property type="entry name" value="DTDP-4-AMINO-4,6-DIDEOXYGALACTOSE TRANSAMINASE"/>
    <property type="match status" value="1"/>
</dbReference>
<comment type="similarity">
    <text evidence="1">Belongs to the DegT/DnrJ/EryC1 family.</text>
</comment>
<gene>
    <name evidence="2" type="ORF">J2Z66_002742</name>
</gene>
<dbReference type="CDD" id="cd00616">
    <property type="entry name" value="AHBA_syn"/>
    <property type="match status" value="1"/>
</dbReference>
<comment type="caution">
    <text evidence="2">The sequence shown here is derived from an EMBL/GenBank/DDBJ whole genome shotgun (WGS) entry which is preliminary data.</text>
</comment>
<evidence type="ECO:0000256" key="1">
    <source>
        <dbReference type="RuleBase" id="RU004508"/>
    </source>
</evidence>
<dbReference type="InterPro" id="IPR000653">
    <property type="entry name" value="DegT/StrS_aminotransferase"/>
</dbReference>
<dbReference type="RefSeq" id="WP_209971881.1">
    <property type="nucleotide sequence ID" value="NZ_JAGGLB010000007.1"/>
</dbReference>
<dbReference type="EC" id="2.6.1.59" evidence="2"/>
<dbReference type="NCBIfam" id="NF008687">
    <property type="entry name" value="PRK11706.1"/>
    <property type="match status" value="1"/>
</dbReference>
<dbReference type="EMBL" id="JAGGLB010000007">
    <property type="protein sequence ID" value="MBP1991135.1"/>
    <property type="molecule type" value="Genomic_DNA"/>
</dbReference>
<sequence length="377" mass="42765">MIPFNIPAVIGNEAIYISEALNSRKLSGDGYFTKKCHEWIETKFSIEKALLTTSCTHALEMSAILSDIQPGDEVIMPSFTFVSTANAFVLRGAKIVFIDIRPDTMNMNELIIEQAITPRTVGIVPVHYAGVACEMDMIMNIASKYNLKVIEDAAQGVMSQYKGKFLGQIGHLGCYSFHETKNYSCGEGGSLLINDGQYTERAEVIREKGTNRSRFFRGQVDKYTWVDIGSSYLPSEINAAFLYAQLEAAEQINENRLKSWNLYYHLFESLALKEKVNLPIVPDNCKHNAHMFYIKTRNLEQRTELIKFLKSYEVAGVFHYVPLHTSEAGVRFGTFSGEDLFTTSESEKLIRLPMYYNLSESDINKIVDIVYTFFQNN</sequence>
<keyword evidence="2" id="KW-0032">Aminotransferase</keyword>
<name>A0ABS4IVM3_9BACL</name>
<dbReference type="SUPFAM" id="SSF53383">
    <property type="entry name" value="PLP-dependent transferases"/>
    <property type="match status" value="1"/>
</dbReference>
<evidence type="ECO:0000313" key="2">
    <source>
        <dbReference type="EMBL" id="MBP1991135.1"/>
    </source>
</evidence>
<dbReference type="Proteomes" id="UP001519287">
    <property type="component" value="Unassembled WGS sequence"/>
</dbReference>
<organism evidence="2 3">
    <name type="scientific">Paenibacillus eucommiae</name>
    <dbReference type="NCBI Taxonomy" id="1355755"/>
    <lineage>
        <taxon>Bacteria</taxon>
        <taxon>Bacillati</taxon>
        <taxon>Bacillota</taxon>
        <taxon>Bacilli</taxon>
        <taxon>Bacillales</taxon>
        <taxon>Paenibacillaceae</taxon>
        <taxon>Paenibacillus</taxon>
    </lineage>
</organism>
<dbReference type="PIRSF" id="PIRSF000390">
    <property type="entry name" value="PLP_StrS"/>
    <property type="match status" value="1"/>
</dbReference>
<protein>
    <submittedName>
        <fullName evidence="2">dTDP-4-amino-4,6-dideoxygalactose transaminase</fullName>
        <ecNumber evidence="2">2.6.1.59</ecNumber>
    </submittedName>
</protein>
<keyword evidence="2" id="KW-0808">Transferase</keyword>
<dbReference type="Gene3D" id="3.40.640.10">
    <property type="entry name" value="Type I PLP-dependent aspartate aminotransferase-like (Major domain)"/>
    <property type="match status" value="1"/>
</dbReference>
<accession>A0ABS4IVM3</accession>
<dbReference type="NCBIfam" id="TIGR02379">
    <property type="entry name" value="ECA_wecE"/>
    <property type="match status" value="1"/>
</dbReference>
<keyword evidence="3" id="KW-1185">Reference proteome</keyword>
<keyword evidence="1" id="KW-0663">Pyridoxal phosphate</keyword>
<dbReference type="Pfam" id="PF01041">
    <property type="entry name" value="DegT_DnrJ_EryC1"/>
    <property type="match status" value="1"/>
</dbReference>
<dbReference type="InterPro" id="IPR012749">
    <property type="entry name" value="WecE-like"/>
</dbReference>
<dbReference type="GO" id="GO:0019180">
    <property type="term" value="F:dTDP-4-amino-4,6-dideoxygalactose transaminase activity"/>
    <property type="evidence" value="ECO:0007669"/>
    <property type="project" value="UniProtKB-EC"/>
</dbReference>
<evidence type="ECO:0000313" key="3">
    <source>
        <dbReference type="Proteomes" id="UP001519287"/>
    </source>
</evidence>
<reference evidence="2 3" key="1">
    <citation type="submission" date="2021-03" db="EMBL/GenBank/DDBJ databases">
        <title>Genomic Encyclopedia of Type Strains, Phase IV (KMG-IV): sequencing the most valuable type-strain genomes for metagenomic binning, comparative biology and taxonomic classification.</title>
        <authorList>
            <person name="Goeker M."/>
        </authorList>
    </citation>
    <scope>NUCLEOTIDE SEQUENCE [LARGE SCALE GENOMIC DNA]</scope>
    <source>
        <strain evidence="2 3">DSM 26048</strain>
    </source>
</reference>
<dbReference type="InterPro" id="IPR015421">
    <property type="entry name" value="PyrdxlP-dep_Trfase_major"/>
</dbReference>